<gene>
    <name evidence="1" type="ORF">ZYGR_0I04460</name>
</gene>
<name>A0A1Q2ZXH9_ZYGRO</name>
<dbReference type="OMA" id="REMKGWF"/>
<dbReference type="GO" id="GO:1990429">
    <property type="term" value="C:peroxisomal importomer complex"/>
    <property type="evidence" value="ECO:0007669"/>
    <property type="project" value="EnsemblFungi"/>
</dbReference>
<dbReference type="GO" id="GO:0016560">
    <property type="term" value="P:protein import into peroxisome matrix, docking"/>
    <property type="evidence" value="ECO:0007669"/>
    <property type="project" value="EnsemblFungi"/>
</dbReference>
<reference evidence="1 2" key="1">
    <citation type="submission" date="2016-08" db="EMBL/GenBank/DDBJ databases">
        <title>Draft genome sequence of allopolyploid Zygosaccharomyces rouxii.</title>
        <authorList>
            <person name="Watanabe J."/>
            <person name="Uehara K."/>
            <person name="Mogi Y."/>
            <person name="Tsukioka Y."/>
        </authorList>
    </citation>
    <scope>NUCLEOTIDE SEQUENCE [LARGE SCALE GENOMIC DNA]</scope>
    <source>
        <strain evidence="1 2">NBRC 110957</strain>
    </source>
</reference>
<organism evidence="1 2">
    <name type="scientific">Zygosaccharomyces rouxii</name>
    <dbReference type="NCBI Taxonomy" id="4956"/>
    <lineage>
        <taxon>Eukaryota</taxon>
        <taxon>Fungi</taxon>
        <taxon>Dikarya</taxon>
        <taxon>Ascomycota</taxon>
        <taxon>Saccharomycotina</taxon>
        <taxon>Saccharomycetes</taxon>
        <taxon>Saccharomycetales</taxon>
        <taxon>Saccharomycetaceae</taxon>
        <taxon>Zygosaccharomyces</taxon>
    </lineage>
</organism>
<dbReference type="EMBL" id="BDGX01000009">
    <property type="protein sequence ID" value="GAV48149.1"/>
    <property type="molecule type" value="Genomic_DNA"/>
</dbReference>
<dbReference type="GO" id="GO:0005778">
    <property type="term" value="C:peroxisomal membrane"/>
    <property type="evidence" value="ECO:0007669"/>
    <property type="project" value="EnsemblFungi"/>
</dbReference>
<comment type="caution">
    <text evidence="1">The sequence shown here is derived from an EMBL/GenBank/DDBJ whole genome shotgun (WGS) entry which is preliminary data.</text>
</comment>
<dbReference type="Proteomes" id="UP000187013">
    <property type="component" value="Unassembled WGS sequence"/>
</dbReference>
<dbReference type="AlphaFoldDB" id="A0A1Q2ZXH9"/>
<dbReference type="eggNOG" id="ENOG502S4G6">
    <property type="taxonomic scope" value="Eukaryota"/>
</dbReference>
<accession>A0A1Q2ZXH9</accession>
<evidence type="ECO:0000313" key="2">
    <source>
        <dbReference type="Proteomes" id="UP000187013"/>
    </source>
</evidence>
<dbReference type="OrthoDB" id="4034942at2759"/>
<sequence>MMNQMDTIEWPDESRIVTRSTKNATLGYIQSLFHNTGLIASLIYLALKLVLVPCLEQQYSQRADVSASTLLRLRKLVSQLQNCIRTTPVAVIGYNESHNSAERCTQTSEDELEPLESSWSIINKRLTDSTTHLQQFVKSNSQEPRNLNAFNVEARLLSDKFKLESGIEPQTELSRKMINSIREVKGWFVSGRIH</sequence>
<dbReference type="GO" id="GO:0008320">
    <property type="term" value="F:protein transmembrane transporter activity"/>
    <property type="evidence" value="ECO:0007669"/>
    <property type="project" value="EnsemblFungi"/>
</dbReference>
<proteinExistence type="predicted"/>
<evidence type="ECO:0000313" key="1">
    <source>
        <dbReference type="EMBL" id="GAV48149.1"/>
    </source>
</evidence>
<protein>
    <submittedName>
        <fullName evidence="1">Uncharacterized protein</fullName>
    </submittedName>
</protein>